<feature type="transmembrane region" description="Helical" evidence="10">
    <location>
        <begin position="61"/>
        <end position="78"/>
    </location>
</feature>
<reference evidence="12 13" key="1">
    <citation type="journal article" date="2022" name="Nat. Ecol. Evol.">
        <title>A masculinizing supergene underlies an exaggerated male reproductive morph in a spider.</title>
        <authorList>
            <person name="Hendrickx F."/>
            <person name="De Corte Z."/>
            <person name="Sonet G."/>
            <person name="Van Belleghem S.M."/>
            <person name="Kostlbacher S."/>
            <person name="Vangestel C."/>
        </authorList>
    </citation>
    <scope>NUCLEOTIDE SEQUENCE [LARGE SCALE GENOMIC DNA]</scope>
    <source>
        <strain evidence="12">W744_W776</strain>
    </source>
</reference>
<comment type="subcellular location">
    <subcellularLocation>
        <location evidence="1">Membrane</location>
        <topology evidence="1">Multi-pass membrane protein</topology>
    </subcellularLocation>
</comment>
<dbReference type="GO" id="GO:0030148">
    <property type="term" value="P:sphingolipid biosynthetic process"/>
    <property type="evidence" value="ECO:0007669"/>
    <property type="project" value="TreeGrafter"/>
</dbReference>
<gene>
    <name evidence="12" type="ORF">JTE90_000584</name>
</gene>
<evidence type="ECO:0000313" key="12">
    <source>
        <dbReference type="EMBL" id="KAG8200507.1"/>
    </source>
</evidence>
<keyword evidence="9 10" id="KW-0275">Fatty acid biosynthesis</keyword>
<keyword evidence="2 10" id="KW-0444">Lipid biosynthesis</keyword>
<keyword evidence="13" id="KW-1185">Reference proteome</keyword>
<evidence type="ECO:0000256" key="11">
    <source>
        <dbReference type="SAM" id="MobiDB-lite"/>
    </source>
</evidence>
<protein>
    <recommendedName>
        <fullName evidence="10">Elongation of very long chain fatty acids protein</fullName>
        <ecNumber evidence="10">2.3.1.199</ecNumber>
    </recommendedName>
    <alternativeName>
        <fullName evidence="10">Very-long-chain 3-oxoacyl-CoA synthase</fullName>
    </alternativeName>
</protein>
<evidence type="ECO:0000256" key="3">
    <source>
        <dbReference type="ARBA" id="ARBA00022679"/>
    </source>
</evidence>
<dbReference type="EMBL" id="JAFNEN010000015">
    <property type="protein sequence ID" value="KAG8200507.1"/>
    <property type="molecule type" value="Genomic_DNA"/>
</dbReference>
<dbReference type="GO" id="GO:0009922">
    <property type="term" value="F:fatty acid elongase activity"/>
    <property type="evidence" value="ECO:0007669"/>
    <property type="project" value="UniProtKB-EC"/>
</dbReference>
<dbReference type="GO" id="GO:0034625">
    <property type="term" value="P:fatty acid elongation, monounsaturated fatty acid"/>
    <property type="evidence" value="ECO:0007669"/>
    <property type="project" value="TreeGrafter"/>
</dbReference>
<dbReference type="InterPro" id="IPR002076">
    <property type="entry name" value="ELO_fam"/>
</dbReference>
<keyword evidence="6 10" id="KW-1133">Transmembrane helix</keyword>
<dbReference type="Proteomes" id="UP000827092">
    <property type="component" value="Unassembled WGS sequence"/>
</dbReference>
<feature type="transmembrane region" description="Helical" evidence="10">
    <location>
        <begin position="162"/>
        <end position="188"/>
    </location>
</feature>
<evidence type="ECO:0000256" key="5">
    <source>
        <dbReference type="ARBA" id="ARBA00022832"/>
    </source>
</evidence>
<dbReference type="Pfam" id="PF01151">
    <property type="entry name" value="ELO"/>
    <property type="match status" value="1"/>
</dbReference>
<evidence type="ECO:0000256" key="9">
    <source>
        <dbReference type="ARBA" id="ARBA00023160"/>
    </source>
</evidence>
<keyword evidence="3 10" id="KW-0808">Transferase</keyword>
<feature type="region of interest" description="Disordered" evidence="11">
    <location>
        <begin position="257"/>
        <end position="292"/>
    </location>
</feature>
<organism evidence="12 13">
    <name type="scientific">Oedothorax gibbosus</name>
    <dbReference type="NCBI Taxonomy" id="931172"/>
    <lineage>
        <taxon>Eukaryota</taxon>
        <taxon>Metazoa</taxon>
        <taxon>Ecdysozoa</taxon>
        <taxon>Arthropoda</taxon>
        <taxon>Chelicerata</taxon>
        <taxon>Arachnida</taxon>
        <taxon>Araneae</taxon>
        <taxon>Araneomorphae</taxon>
        <taxon>Entelegynae</taxon>
        <taxon>Araneoidea</taxon>
        <taxon>Linyphiidae</taxon>
        <taxon>Erigoninae</taxon>
        <taxon>Oedothorax</taxon>
    </lineage>
</organism>
<evidence type="ECO:0000256" key="2">
    <source>
        <dbReference type="ARBA" id="ARBA00022516"/>
    </source>
</evidence>
<dbReference type="GO" id="GO:0034626">
    <property type="term" value="P:fatty acid elongation, polyunsaturated fatty acid"/>
    <property type="evidence" value="ECO:0007669"/>
    <property type="project" value="TreeGrafter"/>
</dbReference>
<evidence type="ECO:0000256" key="6">
    <source>
        <dbReference type="ARBA" id="ARBA00022989"/>
    </source>
</evidence>
<accession>A0AAV6VXF8</accession>
<dbReference type="PANTHER" id="PTHR11157">
    <property type="entry name" value="FATTY ACID ACYL TRANSFERASE-RELATED"/>
    <property type="match status" value="1"/>
</dbReference>
<evidence type="ECO:0000256" key="7">
    <source>
        <dbReference type="ARBA" id="ARBA00023098"/>
    </source>
</evidence>
<evidence type="ECO:0000256" key="1">
    <source>
        <dbReference type="ARBA" id="ARBA00004141"/>
    </source>
</evidence>
<dbReference type="GO" id="GO:0005789">
    <property type="term" value="C:endoplasmic reticulum membrane"/>
    <property type="evidence" value="ECO:0007669"/>
    <property type="project" value="TreeGrafter"/>
</dbReference>
<dbReference type="GO" id="GO:0042761">
    <property type="term" value="P:very long-chain fatty acid biosynthetic process"/>
    <property type="evidence" value="ECO:0007669"/>
    <property type="project" value="TreeGrafter"/>
</dbReference>
<feature type="transmembrane region" description="Helical" evidence="10">
    <location>
        <begin position="228"/>
        <end position="249"/>
    </location>
</feature>
<feature type="transmembrane region" description="Helical" evidence="10">
    <location>
        <begin position="200"/>
        <end position="222"/>
    </location>
</feature>
<keyword evidence="7 10" id="KW-0443">Lipid metabolism</keyword>
<comment type="catalytic activity">
    <reaction evidence="10">
        <text>a very-long-chain acyl-CoA + malonyl-CoA + H(+) = a very-long-chain 3-oxoacyl-CoA + CO2 + CoA</text>
        <dbReference type="Rhea" id="RHEA:32727"/>
        <dbReference type="ChEBI" id="CHEBI:15378"/>
        <dbReference type="ChEBI" id="CHEBI:16526"/>
        <dbReference type="ChEBI" id="CHEBI:57287"/>
        <dbReference type="ChEBI" id="CHEBI:57384"/>
        <dbReference type="ChEBI" id="CHEBI:90725"/>
        <dbReference type="ChEBI" id="CHEBI:90736"/>
        <dbReference type="EC" id="2.3.1.199"/>
    </reaction>
</comment>
<evidence type="ECO:0000256" key="8">
    <source>
        <dbReference type="ARBA" id="ARBA00023136"/>
    </source>
</evidence>
<dbReference type="GO" id="GO:0019367">
    <property type="term" value="P:fatty acid elongation, saturated fatty acid"/>
    <property type="evidence" value="ECO:0007669"/>
    <property type="project" value="TreeGrafter"/>
</dbReference>
<feature type="transmembrane region" description="Helical" evidence="10">
    <location>
        <begin position="107"/>
        <end position="130"/>
    </location>
</feature>
<name>A0AAV6VXF8_9ARAC</name>
<feature type="compositionally biased region" description="Basic and acidic residues" evidence="11">
    <location>
        <begin position="257"/>
        <end position="269"/>
    </location>
</feature>
<proteinExistence type="inferred from homology"/>
<keyword evidence="8 10" id="KW-0472">Membrane</keyword>
<feature type="transmembrane region" description="Helical" evidence="10">
    <location>
        <begin position="137"/>
        <end position="156"/>
    </location>
</feature>
<evidence type="ECO:0000256" key="4">
    <source>
        <dbReference type="ARBA" id="ARBA00022692"/>
    </source>
</evidence>
<feature type="transmembrane region" description="Helical" evidence="10">
    <location>
        <begin position="28"/>
        <end position="49"/>
    </location>
</feature>
<dbReference type="EC" id="2.3.1.199" evidence="10"/>
<comment type="caution">
    <text evidence="12">The sequence shown here is derived from an EMBL/GenBank/DDBJ whole genome shotgun (WGS) entry which is preliminary data.</text>
</comment>
<evidence type="ECO:0000256" key="10">
    <source>
        <dbReference type="RuleBase" id="RU361115"/>
    </source>
</evidence>
<sequence>MTAKERFEDYWSWGGHPVVKNRFLLSSVYPMVTLITSYVLFVKVVGPYIMRNRKPVQMRPLIVVYNFSLVIFYVWYLLRGALFIPQMGISLFCGSLLRYDKDIVEVVFFHAYILYVARFVELLDTVFLVLTKKFNMVTSLHVFHHAIVPVFGWFGFRSETSAYLSLFIGVNSFVHVIMYSYYAIAALGPKYQKYIWWKKYLTSLQILQFFVMTIYMNFMYIFGCVESISIFIFSNFLSILFFFLFINYYRGTYNKADKKEDSGNNEPKKTNGVLNENGIHRGSITHRGSISGSLPAAYKNAVKKKE</sequence>
<keyword evidence="4 10" id="KW-0812">Transmembrane</keyword>
<comment type="similarity">
    <text evidence="10">Belongs to the ELO family.</text>
</comment>
<evidence type="ECO:0000313" key="13">
    <source>
        <dbReference type="Proteomes" id="UP000827092"/>
    </source>
</evidence>
<dbReference type="AlphaFoldDB" id="A0AAV6VXF8"/>
<keyword evidence="5 10" id="KW-0276">Fatty acid metabolism</keyword>